<organism evidence="6 7">
    <name type="scientific">Carassius auratus</name>
    <name type="common">Goldfish</name>
    <dbReference type="NCBI Taxonomy" id="7957"/>
    <lineage>
        <taxon>Eukaryota</taxon>
        <taxon>Metazoa</taxon>
        <taxon>Chordata</taxon>
        <taxon>Craniata</taxon>
        <taxon>Vertebrata</taxon>
        <taxon>Euteleostomi</taxon>
        <taxon>Actinopterygii</taxon>
        <taxon>Neopterygii</taxon>
        <taxon>Teleostei</taxon>
        <taxon>Ostariophysi</taxon>
        <taxon>Cypriniformes</taxon>
        <taxon>Cyprinidae</taxon>
        <taxon>Cyprininae</taxon>
        <taxon>Carassius</taxon>
    </lineage>
</organism>
<dbReference type="InterPro" id="IPR045058">
    <property type="entry name" value="GIMA/IAN/Toc"/>
</dbReference>
<dbReference type="RefSeq" id="XP_026077504.1">
    <property type="nucleotide sequence ID" value="XM_026221719.1"/>
</dbReference>
<evidence type="ECO:0000313" key="7">
    <source>
        <dbReference type="RefSeq" id="XP_026077504.1"/>
    </source>
</evidence>
<keyword evidence="2" id="KW-0547">Nucleotide-binding</keyword>
<evidence type="ECO:0000259" key="5">
    <source>
        <dbReference type="PROSITE" id="PS51720"/>
    </source>
</evidence>
<evidence type="ECO:0000313" key="6">
    <source>
        <dbReference type="Proteomes" id="UP000515129"/>
    </source>
</evidence>
<dbReference type="PANTHER" id="PTHR10903">
    <property type="entry name" value="GTPASE, IMAP FAMILY MEMBER-RELATED"/>
    <property type="match status" value="1"/>
</dbReference>
<feature type="domain" description="AIG1-type G" evidence="5">
    <location>
        <begin position="42"/>
        <end position="233"/>
    </location>
</feature>
<evidence type="ECO:0000256" key="1">
    <source>
        <dbReference type="ARBA" id="ARBA00008535"/>
    </source>
</evidence>
<keyword evidence="3" id="KW-0342">GTP-binding</keyword>
<gene>
    <name evidence="7" type="primary">LOC113055414</name>
</gene>
<sequence>MLLLSVEQILDVCHLKSVVNNVLCWIYSSDLSLKMTERPADDAVMRILLMGRNTCGKSSSGNLILGEKRFKRHESEVCEGQTQIRGKQVSVIDCPDLLDPDLNEEQLEKMKEQLLSGCSAGLSSVLLTVPLEKPLQNEQQILDYIECLFGPEVQKYIMILFTHGDDLEDLDQTTDEHHEDLQRLVTECGGKSHCFSKMKKVKAQVEDLLQKIEGMMTENGGRFFIKQRQRSNSKDARLSFFQRGKSRSGKSVDEDIMVCRNMSESLTTV</sequence>
<dbReference type="KEGG" id="caua:113055414"/>
<feature type="coiled-coil region" evidence="4">
    <location>
        <begin position="167"/>
        <end position="218"/>
    </location>
</feature>
<name>A0A6P6KZ19_CARAU</name>
<dbReference type="Pfam" id="PF04548">
    <property type="entry name" value="AIG1"/>
    <property type="match status" value="1"/>
</dbReference>
<evidence type="ECO:0000256" key="2">
    <source>
        <dbReference type="ARBA" id="ARBA00022741"/>
    </source>
</evidence>
<proteinExistence type="inferred from homology"/>
<dbReference type="Proteomes" id="UP000515129">
    <property type="component" value="Chromosome 3"/>
</dbReference>
<keyword evidence="6" id="KW-1185">Reference proteome</keyword>
<dbReference type="PANTHER" id="PTHR10903:SF188">
    <property type="entry name" value="GTPASE IMAP FAMILY MEMBER 2-LIKE-RELATED"/>
    <property type="match status" value="1"/>
</dbReference>
<accession>A0A6P6KZ19</accession>
<keyword evidence="4" id="KW-0175">Coiled coil</keyword>
<comment type="similarity">
    <text evidence="1">Belongs to the TRAFAC class TrmE-Era-EngA-EngB-Septin-like GTPase superfamily. AIG1/Toc34/Toc159-like paraseptin GTPase family. IAN subfamily.</text>
</comment>
<reference evidence="7" key="1">
    <citation type="submission" date="2025-08" db="UniProtKB">
        <authorList>
            <consortium name="RefSeq"/>
        </authorList>
    </citation>
    <scope>IDENTIFICATION</scope>
    <source>
        <strain evidence="7">Wakin</strain>
        <tissue evidence="7">Muscle</tissue>
    </source>
</reference>
<evidence type="ECO:0000256" key="4">
    <source>
        <dbReference type="SAM" id="Coils"/>
    </source>
</evidence>
<dbReference type="GO" id="GO:0005525">
    <property type="term" value="F:GTP binding"/>
    <property type="evidence" value="ECO:0007669"/>
    <property type="project" value="UniProtKB-KW"/>
</dbReference>
<dbReference type="InterPro" id="IPR027417">
    <property type="entry name" value="P-loop_NTPase"/>
</dbReference>
<evidence type="ECO:0000256" key="3">
    <source>
        <dbReference type="ARBA" id="ARBA00023134"/>
    </source>
</evidence>
<dbReference type="InterPro" id="IPR006703">
    <property type="entry name" value="G_AIG1"/>
</dbReference>
<dbReference type="AlphaFoldDB" id="A0A6P6KZ19"/>
<dbReference type="PROSITE" id="PS51720">
    <property type="entry name" value="G_AIG1"/>
    <property type="match status" value="1"/>
</dbReference>
<dbReference type="SUPFAM" id="SSF52540">
    <property type="entry name" value="P-loop containing nucleoside triphosphate hydrolases"/>
    <property type="match status" value="1"/>
</dbReference>
<dbReference type="GeneID" id="113055414"/>
<dbReference type="OrthoDB" id="8910125at2759"/>
<dbReference type="Gene3D" id="3.40.50.300">
    <property type="entry name" value="P-loop containing nucleotide triphosphate hydrolases"/>
    <property type="match status" value="1"/>
</dbReference>
<protein>
    <submittedName>
        <fullName evidence="7">GTPase IMAP family member 8-like</fullName>
    </submittedName>
</protein>